<feature type="region of interest" description="Disordered" evidence="7">
    <location>
        <begin position="161"/>
        <end position="180"/>
    </location>
</feature>
<dbReference type="PANTHER" id="PTHR30329">
    <property type="entry name" value="STATOR ELEMENT OF FLAGELLAR MOTOR COMPLEX"/>
    <property type="match status" value="1"/>
</dbReference>
<sequence>MHDKHHIHATLLLACVLAACSSAPGSNTQRTAQHYAFGKPQPPAAVPAPAAAGSRVAEVVAQPQPSRKGPENVAHIVYFDYDSYAVRPADRSVLEGHARWLRSNPQQSLVLQGHTDARGGIEYNLALGQKRAQAVRSGLQLLGVEAHRVEAMSYGKEQLADPANTEAAHQRNRRVEFEYR</sequence>
<comment type="function">
    <text evidence="6">Part of the Tol-Pal system, which plays a role in outer membrane invagination during cell division and is important for maintaining outer membrane integrity.</text>
</comment>
<dbReference type="InterPro" id="IPR050330">
    <property type="entry name" value="Bact_OuterMem_StrucFunc"/>
</dbReference>
<evidence type="ECO:0000313" key="9">
    <source>
        <dbReference type="EMBL" id="UYG51914.1"/>
    </source>
</evidence>
<dbReference type="PROSITE" id="PS01068">
    <property type="entry name" value="OMPA_1"/>
    <property type="match status" value="1"/>
</dbReference>
<evidence type="ECO:0000256" key="4">
    <source>
        <dbReference type="ARBA" id="ARBA00023237"/>
    </source>
</evidence>
<keyword evidence="10" id="KW-1185">Reference proteome</keyword>
<dbReference type="Gene3D" id="3.30.1330.60">
    <property type="entry name" value="OmpA-like domain"/>
    <property type="match status" value="1"/>
</dbReference>
<dbReference type="PANTHER" id="PTHR30329:SF21">
    <property type="entry name" value="LIPOPROTEIN YIAD-RELATED"/>
    <property type="match status" value="1"/>
</dbReference>
<evidence type="ECO:0000256" key="6">
    <source>
        <dbReference type="HAMAP-Rule" id="MF_02204"/>
    </source>
</evidence>
<comment type="subunit">
    <text evidence="6">The Tol-Pal system is composed of five core proteins: the inner membrane proteins TolA, TolQ and TolR, the periplasmic protein TolB and the outer membrane protein Pal. They form a network linking the inner and outer membranes and the peptidoglycan layer.</text>
</comment>
<evidence type="ECO:0000313" key="10">
    <source>
        <dbReference type="Proteomes" id="UP001162800"/>
    </source>
</evidence>
<dbReference type="InterPro" id="IPR006690">
    <property type="entry name" value="OMPA-like_CS"/>
</dbReference>
<dbReference type="PROSITE" id="PS51123">
    <property type="entry name" value="OMPA_2"/>
    <property type="match status" value="1"/>
</dbReference>
<dbReference type="InterPro" id="IPR006665">
    <property type="entry name" value="OmpA-like"/>
</dbReference>
<keyword evidence="3 6" id="KW-0564">Palmitate</keyword>
<dbReference type="RefSeq" id="WP_231042611.1">
    <property type="nucleotide sequence ID" value="NZ_CP106881.1"/>
</dbReference>
<proteinExistence type="inferred from homology"/>
<evidence type="ECO:0000256" key="2">
    <source>
        <dbReference type="ARBA" id="ARBA00023136"/>
    </source>
</evidence>
<accession>A0ABY6GA22</accession>
<keyword evidence="6" id="KW-0131">Cell cycle</keyword>
<dbReference type="HAMAP" id="MF_02204">
    <property type="entry name" value="Pal"/>
    <property type="match status" value="1"/>
</dbReference>
<dbReference type="InterPro" id="IPR006664">
    <property type="entry name" value="OMP_bac"/>
</dbReference>
<evidence type="ECO:0000259" key="8">
    <source>
        <dbReference type="PROSITE" id="PS51123"/>
    </source>
</evidence>
<dbReference type="Proteomes" id="UP001162800">
    <property type="component" value="Chromosome"/>
</dbReference>
<dbReference type="SUPFAM" id="SSF103088">
    <property type="entry name" value="OmpA-like"/>
    <property type="match status" value="1"/>
</dbReference>
<keyword evidence="6" id="KW-0132">Cell division</keyword>
<comment type="subcellular location">
    <subcellularLocation>
        <location evidence="6">Cell outer membrane</location>
        <topology evidence="6">Lipid-anchor</topology>
    </subcellularLocation>
</comment>
<reference evidence="9" key="1">
    <citation type="submission" date="2022-09" db="EMBL/GenBank/DDBJ databases">
        <title>The complete genome of Acidovorax sp. 5MLIR.</title>
        <authorList>
            <person name="Liu L."/>
            <person name="Yue J."/>
            <person name="Yang F."/>
            <person name="Yuan J."/>
            <person name="Li L."/>
        </authorList>
    </citation>
    <scope>NUCLEOTIDE SEQUENCE</scope>
    <source>
        <strain evidence="9">5MLIR</strain>
    </source>
</reference>
<comment type="similarity">
    <text evidence="6">Belongs to the Pal lipoprotein family.</text>
</comment>
<keyword evidence="2 6" id="KW-0472">Membrane</keyword>
<keyword evidence="1 6" id="KW-0732">Signal</keyword>
<keyword evidence="5 6" id="KW-0449">Lipoprotein</keyword>
<dbReference type="InterPro" id="IPR036737">
    <property type="entry name" value="OmpA-like_sf"/>
</dbReference>
<dbReference type="Pfam" id="PF00691">
    <property type="entry name" value="OmpA"/>
    <property type="match status" value="1"/>
</dbReference>
<evidence type="ECO:0000256" key="5">
    <source>
        <dbReference type="ARBA" id="ARBA00023288"/>
    </source>
</evidence>
<evidence type="ECO:0000256" key="3">
    <source>
        <dbReference type="ARBA" id="ARBA00023139"/>
    </source>
</evidence>
<evidence type="ECO:0000256" key="1">
    <source>
        <dbReference type="ARBA" id="ARBA00022729"/>
    </source>
</evidence>
<evidence type="ECO:0000256" key="7">
    <source>
        <dbReference type="SAM" id="MobiDB-lite"/>
    </source>
</evidence>
<dbReference type="EMBL" id="CP106881">
    <property type="protein sequence ID" value="UYG51914.1"/>
    <property type="molecule type" value="Genomic_DNA"/>
</dbReference>
<organism evidence="9 10">
    <name type="scientific">Comamonas endophytica</name>
    <dbReference type="NCBI Taxonomy" id="2949090"/>
    <lineage>
        <taxon>Bacteria</taxon>
        <taxon>Pseudomonadati</taxon>
        <taxon>Pseudomonadota</taxon>
        <taxon>Betaproteobacteria</taxon>
        <taxon>Burkholderiales</taxon>
        <taxon>Comamonadaceae</taxon>
        <taxon>Comamonas</taxon>
    </lineage>
</organism>
<dbReference type="PROSITE" id="PS51257">
    <property type="entry name" value="PROKAR_LIPOPROTEIN"/>
    <property type="match status" value="1"/>
</dbReference>
<dbReference type="PRINTS" id="PR01021">
    <property type="entry name" value="OMPADOMAIN"/>
</dbReference>
<dbReference type="CDD" id="cd07185">
    <property type="entry name" value="OmpA_C-like"/>
    <property type="match status" value="1"/>
</dbReference>
<name>A0ABY6GA22_9BURK</name>
<gene>
    <name evidence="6" type="primary">pal</name>
    <name evidence="9" type="ORF">M9799_01285</name>
</gene>
<protein>
    <recommendedName>
        <fullName evidence="6">Peptidoglycan-associated lipoprotein</fullName>
        <shortName evidence="6">PAL</shortName>
    </recommendedName>
</protein>
<keyword evidence="4 6" id="KW-0998">Cell outer membrane</keyword>
<feature type="domain" description="OmpA-like" evidence="8">
    <location>
        <begin position="66"/>
        <end position="180"/>
    </location>
</feature>
<dbReference type="InterPro" id="IPR039001">
    <property type="entry name" value="Pal"/>
</dbReference>